<keyword evidence="2" id="KW-1185">Reference proteome</keyword>
<comment type="caution">
    <text evidence="1">The sequence shown here is derived from an EMBL/GenBank/DDBJ whole genome shotgun (WGS) entry which is preliminary data.</text>
</comment>
<gene>
    <name evidence="1" type="ORF">AQPW35_34340</name>
</gene>
<evidence type="ECO:0000313" key="1">
    <source>
        <dbReference type="EMBL" id="GCL64353.1"/>
    </source>
</evidence>
<dbReference type="AlphaFoldDB" id="A0A480ASF8"/>
<name>A0A480ASF8_9BURK</name>
<evidence type="ECO:0000313" key="2">
    <source>
        <dbReference type="Proteomes" id="UP000301751"/>
    </source>
</evidence>
<reference evidence="2" key="1">
    <citation type="submission" date="2019-03" db="EMBL/GenBank/DDBJ databases">
        <title>Aquabacterium pictum sp.nov., the first bacteriochlorophyll a-containing freshwater bacterium in the genus Aquabacterium of the class Betaproteobacteria.</title>
        <authorList>
            <person name="Hirose S."/>
            <person name="Tank M."/>
            <person name="Hara E."/>
            <person name="Tamaki H."/>
            <person name="Takaichi S."/>
            <person name="Haruta S."/>
            <person name="Hanada S."/>
        </authorList>
    </citation>
    <scope>NUCLEOTIDE SEQUENCE [LARGE SCALE GENOMIC DNA]</scope>
    <source>
        <strain evidence="2">W35</strain>
    </source>
</reference>
<dbReference type="Proteomes" id="UP000301751">
    <property type="component" value="Unassembled WGS sequence"/>
</dbReference>
<protein>
    <submittedName>
        <fullName evidence="1">Uncharacterized protein</fullName>
    </submittedName>
</protein>
<proteinExistence type="predicted"/>
<dbReference type="OrthoDB" id="9931675at2"/>
<accession>A0A480ASF8</accession>
<organism evidence="1 2">
    <name type="scientific">Pseudaquabacterium pictum</name>
    <dbReference type="NCBI Taxonomy" id="2315236"/>
    <lineage>
        <taxon>Bacteria</taxon>
        <taxon>Pseudomonadati</taxon>
        <taxon>Pseudomonadota</taxon>
        <taxon>Betaproteobacteria</taxon>
        <taxon>Burkholderiales</taxon>
        <taxon>Sphaerotilaceae</taxon>
        <taxon>Pseudaquabacterium</taxon>
    </lineage>
</organism>
<sequence length="62" mass="6567">MTAADMPDGDCGGCGSTAAERLKNKPGETQEVRECPHCYSDKCCMCDMGDDVECGNCPDEGE</sequence>
<dbReference type="EMBL" id="BJCL01000009">
    <property type="protein sequence ID" value="GCL64353.1"/>
    <property type="molecule type" value="Genomic_DNA"/>
</dbReference>